<dbReference type="GO" id="GO:0005783">
    <property type="term" value="C:endoplasmic reticulum"/>
    <property type="evidence" value="ECO:0007669"/>
    <property type="project" value="UniProtKB-SubCell"/>
</dbReference>
<dbReference type="PANTHER" id="PTHR48182">
    <property type="entry name" value="PROTEIN SERAC1"/>
    <property type="match status" value="1"/>
</dbReference>
<accession>A0A9P9G237</accession>
<dbReference type="GO" id="GO:0005739">
    <property type="term" value="C:mitochondrion"/>
    <property type="evidence" value="ECO:0007669"/>
    <property type="project" value="UniProtKB-SubCell"/>
</dbReference>
<comment type="subcellular location">
    <subcellularLocation>
        <location evidence="2">Endoplasmic reticulum</location>
    </subcellularLocation>
    <subcellularLocation>
        <location evidence="3">Membrane</location>
    </subcellularLocation>
    <subcellularLocation>
        <location evidence="1">Mitochondrion</location>
    </subcellularLocation>
</comment>
<dbReference type="RefSeq" id="XP_046043313.1">
    <property type="nucleotide sequence ID" value="XM_046196298.1"/>
</dbReference>
<name>A0A9P9G237_FUSRE</name>
<evidence type="ECO:0000256" key="7">
    <source>
        <dbReference type="SAM" id="MobiDB-lite"/>
    </source>
</evidence>
<dbReference type="GO" id="GO:0016020">
    <property type="term" value="C:membrane"/>
    <property type="evidence" value="ECO:0007669"/>
    <property type="project" value="UniProtKB-SubCell"/>
</dbReference>
<feature type="region of interest" description="Disordered" evidence="7">
    <location>
        <begin position="128"/>
        <end position="148"/>
    </location>
</feature>
<comment type="caution">
    <text evidence="8">The sequence shown here is derived from an EMBL/GenBank/DDBJ whole genome shotgun (WGS) entry which is preliminary data.</text>
</comment>
<evidence type="ECO:0000313" key="9">
    <source>
        <dbReference type="Proteomes" id="UP000720189"/>
    </source>
</evidence>
<evidence type="ECO:0000256" key="5">
    <source>
        <dbReference type="ARBA" id="ARBA00023128"/>
    </source>
</evidence>
<keyword evidence="5" id="KW-0496">Mitochondrion</keyword>
<dbReference type="GeneID" id="70226252"/>
<keyword evidence="6" id="KW-0472">Membrane</keyword>
<evidence type="ECO:0000256" key="1">
    <source>
        <dbReference type="ARBA" id="ARBA00004173"/>
    </source>
</evidence>
<organism evidence="8 9">
    <name type="scientific">Fusarium redolens</name>
    <dbReference type="NCBI Taxonomy" id="48865"/>
    <lineage>
        <taxon>Eukaryota</taxon>
        <taxon>Fungi</taxon>
        <taxon>Dikarya</taxon>
        <taxon>Ascomycota</taxon>
        <taxon>Pezizomycotina</taxon>
        <taxon>Sordariomycetes</taxon>
        <taxon>Hypocreomycetidae</taxon>
        <taxon>Hypocreales</taxon>
        <taxon>Nectriaceae</taxon>
        <taxon>Fusarium</taxon>
        <taxon>Fusarium redolens species complex</taxon>
    </lineage>
</organism>
<keyword evidence="9" id="KW-1185">Reference proteome</keyword>
<reference evidence="8" key="1">
    <citation type="journal article" date="2021" name="Nat. Commun.">
        <title>Genetic determinants of endophytism in the Arabidopsis root mycobiome.</title>
        <authorList>
            <person name="Mesny F."/>
            <person name="Miyauchi S."/>
            <person name="Thiergart T."/>
            <person name="Pickel B."/>
            <person name="Atanasova L."/>
            <person name="Karlsson M."/>
            <person name="Huettel B."/>
            <person name="Barry K.W."/>
            <person name="Haridas S."/>
            <person name="Chen C."/>
            <person name="Bauer D."/>
            <person name="Andreopoulos W."/>
            <person name="Pangilinan J."/>
            <person name="LaButti K."/>
            <person name="Riley R."/>
            <person name="Lipzen A."/>
            <person name="Clum A."/>
            <person name="Drula E."/>
            <person name="Henrissat B."/>
            <person name="Kohler A."/>
            <person name="Grigoriev I.V."/>
            <person name="Martin F.M."/>
            <person name="Hacquard S."/>
        </authorList>
    </citation>
    <scope>NUCLEOTIDE SEQUENCE</scope>
    <source>
        <strain evidence="8">MPI-CAGE-AT-0023</strain>
    </source>
</reference>
<evidence type="ECO:0000256" key="3">
    <source>
        <dbReference type="ARBA" id="ARBA00004370"/>
    </source>
</evidence>
<evidence type="ECO:0000313" key="8">
    <source>
        <dbReference type="EMBL" id="KAH7230675.1"/>
    </source>
</evidence>
<evidence type="ECO:0000256" key="2">
    <source>
        <dbReference type="ARBA" id="ARBA00004240"/>
    </source>
</evidence>
<sequence length="593" mass="64245">MDEPVPNYASAEPEAGILDSWEPRFCHFDNPKEGLWLGQHNVDDTSTRTKITHIDFLGLGVIGSVCSVAYGTWRDSPSRPTTPAALLVMQFDFKAGSGPLRYKSAEISISFKGQKPGASHPVIHQLFPTSTKSRSSQPASRKSASILPSDPFIWPPDEFVIRGKTWLSKGAQEPDEVIWNINETHGMTHQGPFQATVEVEATTAFNLIKISNTPWSRDDPLLFDCVTHKGRPLPGMELNGLDSQTLADYIALANPSSSALSAVVSSLMTAPSPTPKRESASTSSGAVYRVQGIPASCFRGQFIGSLATALDLATSSIRVHSFMPNPYGSREEMMSVLSFHTTPDFLQTKSSKKEWYLNITLPPQGNESDLNANTNTKLLLDTHFLGFSVVGTISANPTEIEVDIVAVHGLGGHAFGSFKERGGSYMWLEDSLPAHLRAALAGCTARILLYGYDARVENSPSFQSVHDLAERLRGSLRAIRPELLVIQNEPGGDGTDMFNLRTTGGALFFGVPHRGMDNSALLSVIGSQANREFLESLRIGSPELEKQSQMFSSVSALDGSVIFSFFETCISGTAKMENGKLTMNGDPAILVTG</sequence>
<evidence type="ECO:0000256" key="4">
    <source>
        <dbReference type="ARBA" id="ARBA00022824"/>
    </source>
</evidence>
<dbReference type="AlphaFoldDB" id="A0A9P9G237"/>
<proteinExistence type="predicted"/>
<protein>
    <submittedName>
        <fullName evidence="8">Uncharacterized protein</fullName>
    </submittedName>
</protein>
<dbReference type="OrthoDB" id="1658288at2759"/>
<evidence type="ECO:0000256" key="6">
    <source>
        <dbReference type="ARBA" id="ARBA00023136"/>
    </source>
</evidence>
<dbReference type="Proteomes" id="UP000720189">
    <property type="component" value="Unassembled WGS sequence"/>
</dbReference>
<feature type="compositionally biased region" description="Polar residues" evidence="7">
    <location>
        <begin position="128"/>
        <end position="143"/>
    </location>
</feature>
<gene>
    <name evidence="8" type="ORF">BKA55DRAFT_598860</name>
</gene>
<dbReference type="InterPro" id="IPR052374">
    <property type="entry name" value="SERAC1"/>
</dbReference>
<keyword evidence="4" id="KW-0256">Endoplasmic reticulum</keyword>
<dbReference type="PANTHER" id="PTHR48182:SF2">
    <property type="entry name" value="PROTEIN SERAC1"/>
    <property type="match status" value="1"/>
</dbReference>
<dbReference type="EMBL" id="JAGMUX010000022">
    <property type="protein sequence ID" value="KAH7230675.1"/>
    <property type="molecule type" value="Genomic_DNA"/>
</dbReference>